<dbReference type="SUPFAM" id="SSF47413">
    <property type="entry name" value="lambda repressor-like DNA-binding domains"/>
    <property type="match status" value="1"/>
</dbReference>
<proteinExistence type="predicted"/>
<dbReference type="Proteomes" id="UP000253314">
    <property type="component" value="Unassembled WGS sequence"/>
</dbReference>
<dbReference type="PANTHER" id="PTHR46558:SF14">
    <property type="entry name" value="HTH-TYPE TRANSCRIPTIONAL REGULATOR ANSR"/>
    <property type="match status" value="1"/>
</dbReference>
<comment type="caution">
    <text evidence="3">The sequence shown here is derived from an EMBL/GenBank/DDBJ whole genome shotgun (WGS) entry which is preliminary data.</text>
</comment>
<dbReference type="InterPro" id="IPR001387">
    <property type="entry name" value="Cro/C1-type_HTH"/>
</dbReference>
<dbReference type="CDD" id="cd00093">
    <property type="entry name" value="HTH_XRE"/>
    <property type="match status" value="1"/>
</dbReference>
<sequence>MFLEQLAQLRKNKEWSLQKTADLLGIAKSTYAGYESGYRQPSLESLIKLADLFGTSTDYLLDRVDPPTLSNKKIELTDKNSHSTISINIDNKKISEDELIDFIAFVRAKRQLLQK</sequence>
<dbReference type="AlphaFoldDB" id="A0A366XTI1"/>
<keyword evidence="4" id="KW-1185">Reference proteome</keyword>
<evidence type="ECO:0000313" key="3">
    <source>
        <dbReference type="EMBL" id="RBW68059.1"/>
    </source>
</evidence>
<dbReference type="GO" id="GO:0003677">
    <property type="term" value="F:DNA binding"/>
    <property type="evidence" value="ECO:0007669"/>
    <property type="project" value="UniProtKB-KW"/>
</dbReference>
<protein>
    <submittedName>
        <fullName evidence="3">Transcriptional regulator</fullName>
    </submittedName>
</protein>
<organism evidence="3 4">
    <name type="scientific">Bacillus taeanensis</name>
    <dbReference type="NCBI Taxonomy" id="273032"/>
    <lineage>
        <taxon>Bacteria</taxon>
        <taxon>Bacillati</taxon>
        <taxon>Bacillota</taxon>
        <taxon>Bacilli</taxon>
        <taxon>Bacillales</taxon>
        <taxon>Bacillaceae</taxon>
        <taxon>Bacillus</taxon>
    </lineage>
</organism>
<dbReference type="InterPro" id="IPR010982">
    <property type="entry name" value="Lambda_DNA-bd_dom_sf"/>
</dbReference>
<dbReference type="Gene3D" id="1.10.260.40">
    <property type="entry name" value="lambda repressor-like DNA-binding domains"/>
    <property type="match status" value="1"/>
</dbReference>
<dbReference type="OrthoDB" id="8115576at2"/>
<name>A0A366XTI1_9BACI</name>
<accession>A0A366XTI1</accession>
<evidence type="ECO:0000259" key="2">
    <source>
        <dbReference type="PROSITE" id="PS50943"/>
    </source>
</evidence>
<dbReference type="EMBL" id="QOCW01000025">
    <property type="protein sequence ID" value="RBW68059.1"/>
    <property type="molecule type" value="Genomic_DNA"/>
</dbReference>
<dbReference type="RefSeq" id="WP_113807534.1">
    <property type="nucleotide sequence ID" value="NZ_QOCW01000025.1"/>
</dbReference>
<dbReference type="Pfam" id="PF01381">
    <property type="entry name" value="HTH_3"/>
    <property type="match status" value="1"/>
</dbReference>
<gene>
    <name evidence="3" type="ORF">DS031_18455</name>
</gene>
<evidence type="ECO:0000256" key="1">
    <source>
        <dbReference type="ARBA" id="ARBA00023125"/>
    </source>
</evidence>
<feature type="domain" description="HTH cro/C1-type" evidence="2">
    <location>
        <begin position="6"/>
        <end position="60"/>
    </location>
</feature>
<dbReference type="PROSITE" id="PS50943">
    <property type="entry name" value="HTH_CROC1"/>
    <property type="match status" value="1"/>
</dbReference>
<reference evidence="3 4" key="1">
    <citation type="submission" date="2018-07" db="EMBL/GenBank/DDBJ databases">
        <title>Lottiidibacillus patelloidae gen. nov., sp. nov., isolated from the intestinal tract of a marine limpet and the reclassification of B. taeanensis BH030017T, B. algicola KMM 3737T and B. hwajinpoensis SW-72T as genus Lottiidibacillus.</title>
        <authorList>
            <person name="Liu R."/>
            <person name="Huang Z."/>
        </authorList>
    </citation>
    <scope>NUCLEOTIDE SEQUENCE [LARGE SCALE GENOMIC DNA]</scope>
    <source>
        <strain evidence="3 4">BH030017</strain>
    </source>
</reference>
<dbReference type="PANTHER" id="PTHR46558">
    <property type="entry name" value="TRACRIPTIONAL REGULATORY PROTEIN-RELATED-RELATED"/>
    <property type="match status" value="1"/>
</dbReference>
<evidence type="ECO:0000313" key="4">
    <source>
        <dbReference type="Proteomes" id="UP000253314"/>
    </source>
</evidence>
<dbReference type="SMART" id="SM00530">
    <property type="entry name" value="HTH_XRE"/>
    <property type="match status" value="1"/>
</dbReference>
<keyword evidence="1" id="KW-0238">DNA-binding</keyword>